<reference evidence="1 2" key="1">
    <citation type="submission" date="2018-03" db="EMBL/GenBank/DDBJ databases">
        <title>Complete genome sequence of a second alphabaculovirus from the true armyworm, Mythimna unipuncta.</title>
        <authorList>
            <person name="Harrison R.L."/>
            <person name="Mowery J.D."/>
            <person name="Bauchan G.R."/>
            <person name="Theilmann D.A."/>
            <person name="Erlandson M.A."/>
        </authorList>
    </citation>
    <scope>NUCLEOTIDE SEQUENCE [LARGE SCALE GENOMIC DNA]</scope>
    <source>
        <strain evidence="1 2">KY310</strain>
    </source>
</reference>
<organism evidence="1 2">
    <name type="scientific">Mythimna unipuncta nucleopolyhedrovirus</name>
    <dbReference type="NCBI Taxonomy" id="447897"/>
    <lineage>
        <taxon>Viruses</taxon>
        <taxon>Viruses incertae sedis</taxon>
        <taxon>Naldaviricetes</taxon>
        <taxon>Lefavirales</taxon>
        <taxon>Baculoviridae</taxon>
        <taxon>Alphabaculovirus</taxon>
    </lineage>
</organism>
<name>A0A346TPS9_9ABAC</name>
<keyword evidence="2" id="KW-1185">Reference proteome</keyword>
<dbReference type="EMBL" id="MH124167">
    <property type="protein sequence ID" value="AXU41589.1"/>
    <property type="molecule type" value="Genomic_DNA"/>
</dbReference>
<dbReference type="InterPro" id="IPR009672">
    <property type="entry name" value="Pkip-1"/>
</dbReference>
<sequence>MLKTRIEQYKIKENNLHEQYNNHVLSYLRKLPNVKSGYAEEILLLSCAYISQREQTKWLELMVDMTKSGRIDAINDLGGDLDLTSSDIDDLLSNNEQVINKLAPTDRKGDRFNKTIDDLIIKFSRIVVQFVDKRNVMRRDMANSVPIGRTETMLDELILLKSNLIKIRIYLKCLCESNELDLVNKNSV</sequence>
<dbReference type="KEGG" id="vg:80534096"/>
<protein>
    <submittedName>
        <fullName evidence="1">PKIP</fullName>
    </submittedName>
</protein>
<proteinExistence type="predicted"/>
<evidence type="ECO:0000313" key="1">
    <source>
        <dbReference type="EMBL" id="AXU41589.1"/>
    </source>
</evidence>
<dbReference type="GeneID" id="80534096"/>
<dbReference type="Pfam" id="PF06878">
    <property type="entry name" value="Pkip-1"/>
    <property type="match status" value="1"/>
</dbReference>
<evidence type="ECO:0000313" key="2">
    <source>
        <dbReference type="Proteomes" id="UP000501969"/>
    </source>
</evidence>
<accession>A0A346TPS9</accession>
<dbReference type="Proteomes" id="UP000501969">
    <property type="component" value="Segment"/>
</dbReference>
<dbReference type="RefSeq" id="YP_010796601.1">
    <property type="nucleotide sequence ID" value="NC_076031.1"/>
</dbReference>